<reference evidence="1 2" key="1">
    <citation type="submission" date="2024-05" db="EMBL/GenBank/DDBJ databases">
        <title>Genome sequencing and assembly of Indian major carp, Cirrhinus mrigala (Hamilton, 1822).</title>
        <authorList>
            <person name="Mohindra V."/>
            <person name="Chowdhury L.M."/>
            <person name="Lal K."/>
            <person name="Jena J.K."/>
        </authorList>
    </citation>
    <scope>NUCLEOTIDE SEQUENCE [LARGE SCALE GENOMIC DNA]</scope>
    <source>
        <strain evidence="1">CM1030</strain>
        <tissue evidence="1">Blood</tissue>
    </source>
</reference>
<organism evidence="1 2">
    <name type="scientific">Cirrhinus mrigala</name>
    <name type="common">Mrigala</name>
    <dbReference type="NCBI Taxonomy" id="683832"/>
    <lineage>
        <taxon>Eukaryota</taxon>
        <taxon>Metazoa</taxon>
        <taxon>Chordata</taxon>
        <taxon>Craniata</taxon>
        <taxon>Vertebrata</taxon>
        <taxon>Euteleostomi</taxon>
        <taxon>Actinopterygii</taxon>
        <taxon>Neopterygii</taxon>
        <taxon>Teleostei</taxon>
        <taxon>Ostariophysi</taxon>
        <taxon>Cypriniformes</taxon>
        <taxon>Cyprinidae</taxon>
        <taxon>Labeoninae</taxon>
        <taxon>Labeonini</taxon>
        <taxon>Cirrhinus</taxon>
    </lineage>
</organism>
<evidence type="ECO:0000313" key="1">
    <source>
        <dbReference type="EMBL" id="KAL0157806.1"/>
    </source>
</evidence>
<proteinExistence type="predicted"/>
<feature type="non-terminal residue" evidence="1">
    <location>
        <position position="1"/>
    </location>
</feature>
<evidence type="ECO:0000313" key="2">
    <source>
        <dbReference type="Proteomes" id="UP001529510"/>
    </source>
</evidence>
<sequence length="52" mass="5825">LRVLVKLLSRVKWTAHLITYQDRLIVHISATGAMATDSWALAVDEQESTTKS</sequence>
<accession>A0ABD0NA83</accession>
<comment type="caution">
    <text evidence="1">The sequence shown here is derived from an EMBL/GenBank/DDBJ whole genome shotgun (WGS) entry which is preliminary data.</text>
</comment>
<dbReference type="AlphaFoldDB" id="A0ABD0NA83"/>
<dbReference type="EMBL" id="JAMKFB020000023">
    <property type="protein sequence ID" value="KAL0157806.1"/>
    <property type="molecule type" value="Genomic_DNA"/>
</dbReference>
<protein>
    <submittedName>
        <fullName evidence="1">Uncharacterized protein</fullName>
    </submittedName>
</protein>
<dbReference type="Proteomes" id="UP001529510">
    <property type="component" value="Unassembled WGS sequence"/>
</dbReference>
<keyword evidence="2" id="KW-1185">Reference proteome</keyword>
<name>A0ABD0NA83_CIRMR</name>
<gene>
    <name evidence="1" type="ORF">M9458_045882</name>
</gene>
<feature type="non-terminal residue" evidence="1">
    <location>
        <position position="52"/>
    </location>
</feature>